<evidence type="ECO:0000259" key="3">
    <source>
        <dbReference type="PROSITE" id="PS50113"/>
    </source>
</evidence>
<dbReference type="InterPro" id="IPR000160">
    <property type="entry name" value="GGDEF_dom"/>
</dbReference>
<dbReference type="NCBIfam" id="TIGR00254">
    <property type="entry name" value="GGDEF"/>
    <property type="match status" value="1"/>
</dbReference>
<organism evidence="5 6">
    <name type="scientific">Paenibacillus mucilaginosus 3016</name>
    <dbReference type="NCBI Taxonomy" id="1116391"/>
    <lineage>
        <taxon>Bacteria</taxon>
        <taxon>Bacillati</taxon>
        <taxon>Bacillota</taxon>
        <taxon>Bacilli</taxon>
        <taxon>Bacillales</taxon>
        <taxon>Paenibacillaceae</taxon>
        <taxon>Paenibacillus</taxon>
    </lineage>
</organism>
<dbReference type="SUPFAM" id="SSF55073">
    <property type="entry name" value="Nucleotide cyclase"/>
    <property type="match status" value="1"/>
</dbReference>
<evidence type="ECO:0000313" key="5">
    <source>
        <dbReference type="EMBL" id="AFC28661.1"/>
    </source>
</evidence>
<dbReference type="Pfam" id="PF00990">
    <property type="entry name" value="GGDEF"/>
    <property type="match status" value="1"/>
</dbReference>
<dbReference type="InterPro" id="IPR013656">
    <property type="entry name" value="PAS_4"/>
</dbReference>
<sequence length="442" mass="49647">MKNPVEQMLRHAPYEGEHIQVLLDLIQEFIVLKDGEGRWLVSNQTVLDAYELNGIDYRGRTDQELAELAPPQFKAAFEFNITTDEQAWQKGAPLQIEKSFAIADGSMQTWEVIKTPMFDGEGSRHRLVIVSRNVTERKKAEEELKASEKQYRLIAENMNDIISMLNPDGRVRYCSPSFRNILDYTVLEGVDLFEFMHPEDSPAVRRSFDELVAGASDAASVQFRYAHAGGHYIWFEAALTCVWSDEGTVDHVVSVARVITERKEYEARLQGMAYYDALTGVHNRRCFMKRVKLELEESDRHGTSLGILYLDVDHFKRINDSFGHEAGDELLVQLARRIEGHLASAGFLARLGGDEFVAVLPGLTAPEQAAAMAETLCASLQQPWPLESAGEVRTSSSIGVALYPQDADAVHLLLRCADQALYAAKREGRSRVRFYDGVEAGE</sequence>
<feature type="domain" description="GGDEF" evidence="4">
    <location>
        <begin position="303"/>
        <end position="437"/>
    </location>
</feature>
<dbReference type="Gene3D" id="3.30.70.270">
    <property type="match status" value="1"/>
</dbReference>
<dbReference type="InterPro" id="IPR000014">
    <property type="entry name" value="PAS"/>
</dbReference>
<evidence type="ECO:0000313" key="6">
    <source>
        <dbReference type="Proteomes" id="UP000007523"/>
    </source>
</evidence>
<dbReference type="InterPro" id="IPR043128">
    <property type="entry name" value="Rev_trsase/Diguanyl_cyclase"/>
</dbReference>
<name>H6NEX0_9BACL</name>
<dbReference type="SUPFAM" id="SSF55785">
    <property type="entry name" value="PYP-like sensor domain (PAS domain)"/>
    <property type="match status" value="2"/>
</dbReference>
<dbReference type="STRING" id="1116391.PM3016_1749"/>
<dbReference type="CDD" id="cd01949">
    <property type="entry name" value="GGDEF"/>
    <property type="match status" value="1"/>
</dbReference>
<proteinExistence type="predicted"/>
<evidence type="ECO:0000256" key="1">
    <source>
        <dbReference type="SAM" id="Coils"/>
    </source>
</evidence>
<feature type="coiled-coil region" evidence="1">
    <location>
        <begin position="130"/>
        <end position="157"/>
    </location>
</feature>
<dbReference type="Pfam" id="PF08447">
    <property type="entry name" value="PAS_3"/>
    <property type="match status" value="1"/>
</dbReference>
<dbReference type="PROSITE" id="PS50113">
    <property type="entry name" value="PAC"/>
    <property type="match status" value="2"/>
</dbReference>
<protein>
    <submittedName>
        <fullName evidence="5">PAS/PAC sensor-containing diguanylate cyclase</fullName>
    </submittedName>
</protein>
<dbReference type="InterPro" id="IPR013655">
    <property type="entry name" value="PAS_fold_3"/>
</dbReference>
<dbReference type="RefSeq" id="WP_014369195.1">
    <property type="nucleotide sequence ID" value="NC_016935.1"/>
</dbReference>
<dbReference type="PROSITE" id="PS50112">
    <property type="entry name" value="PAS"/>
    <property type="match status" value="1"/>
</dbReference>
<dbReference type="Gene3D" id="3.30.450.20">
    <property type="entry name" value="PAS domain"/>
    <property type="match status" value="2"/>
</dbReference>
<dbReference type="SMART" id="SM00086">
    <property type="entry name" value="PAC"/>
    <property type="match status" value="2"/>
</dbReference>
<keyword evidence="1" id="KW-0175">Coiled coil</keyword>
<dbReference type="AlphaFoldDB" id="H6NEX0"/>
<dbReference type="FunFam" id="3.30.70.270:FF:000001">
    <property type="entry name" value="Diguanylate cyclase domain protein"/>
    <property type="match status" value="1"/>
</dbReference>
<keyword evidence="6" id="KW-1185">Reference proteome</keyword>
<gene>
    <name evidence="5" type="ORF">PM3016_1749</name>
</gene>
<dbReference type="SMART" id="SM00267">
    <property type="entry name" value="GGDEF"/>
    <property type="match status" value="1"/>
</dbReference>
<reference evidence="5 6" key="1">
    <citation type="journal article" date="2012" name="J. Bacteriol.">
        <title>Complete Genome Sequence of Paenibacillus mucilaginosus 3016, a Bacterium Functional as Microbial Fertilizer.</title>
        <authorList>
            <person name="Ma M."/>
            <person name="Wang Z."/>
            <person name="Li L."/>
            <person name="Jiang X."/>
            <person name="Guan D."/>
            <person name="Cao F."/>
            <person name="Chen H."/>
            <person name="Wang X."/>
            <person name="Shen D."/>
            <person name="Du B."/>
            <person name="Li J."/>
        </authorList>
    </citation>
    <scope>NUCLEOTIDE SEQUENCE [LARGE SCALE GENOMIC DNA]</scope>
    <source>
        <strain evidence="5 6">3016</strain>
    </source>
</reference>
<dbReference type="PANTHER" id="PTHR46663">
    <property type="entry name" value="DIGUANYLATE CYCLASE DGCT-RELATED"/>
    <property type="match status" value="1"/>
</dbReference>
<dbReference type="SMART" id="SM00091">
    <property type="entry name" value="PAS"/>
    <property type="match status" value="2"/>
</dbReference>
<dbReference type="Proteomes" id="UP000007523">
    <property type="component" value="Chromosome"/>
</dbReference>
<dbReference type="InterPro" id="IPR035965">
    <property type="entry name" value="PAS-like_dom_sf"/>
</dbReference>
<dbReference type="InterPro" id="IPR000700">
    <property type="entry name" value="PAS-assoc_C"/>
</dbReference>
<feature type="domain" description="PAC" evidence="3">
    <location>
        <begin position="219"/>
        <end position="271"/>
    </location>
</feature>
<feature type="domain" description="PAC" evidence="3">
    <location>
        <begin position="94"/>
        <end position="146"/>
    </location>
</feature>
<dbReference type="InterPro" id="IPR029787">
    <property type="entry name" value="Nucleotide_cyclase"/>
</dbReference>
<dbReference type="PANTHER" id="PTHR46663:SF3">
    <property type="entry name" value="SLL0267 PROTEIN"/>
    <property type="match status" value="1"/>
</dbReference>
<accession>H6NEX0</accession>
<evidence type="ECO:0000259" key="4">
    <source>
        <dbReference type="PROSITE" id="PS50887"/>
    </source>
</evidence>
<dbReference type="EMBL" id="CP003235">
    <property type="protein sequence ID" value="AFC28661.1"/>
    <property type="molecule type" value="Genomic_DNA"/>
</dbReference>
<dbReference type="NCBIfam" id="TIGR00229">
    <property type="entry name" value="sensory_box"/>
    <property type="match status" value="2"/>
</dbReference>
<dbReference type="InterPro" id="IPR001610">
    <property type="entry name" value="PAC"/>
</dbReference>
<feature type="domain" description="PAS" evidence="2">
    <location>
        <begin position="147"/>
        <end position="215"/>
    </location>
</feature>
<dbReference type="CDD" id="cd00130">
    <property type="entry name" value="PAS"/>
    <property type="match status" value="2"/>
</dbReference>
<dbReference type="KEGG" id="pmq:PM3016_1749"/>
<dbReference type="InterPro" id="IPR052163">
    <property type="entry name" value="DGC-Regulatory_Protein"/>
</dbReference>
<dbReference type="PROSITE" id="PS50887">
    <property type="entry name" value="GGDEF"/>
    <property type="match status" value="1"/>
</dbReference>
<evidence type="ECO:0000259" key="2">
    <source>
        <dbReference type="PROSITE" id="PS50112"/>
    </source>
</evidence>
<dbReference type="Pfam" id="PF08448">
    <property type="entry name" value="PAS_4"/>
    <property type="match status" value="1"/>
</dbReference>
<dbReference type="HOGENOM" id="CLU_000445_11_4_9"/>